<evidence type="ECO:0000256" key="3">
    <source>
        <dbReference type="ARBA" id="ARBA00022448"/>
    </source>
</evidence>
<comment type="subcellular location">
    <subcellularLocation>
        <location evidence="1">Periplasm</location>
    </subcellularLocation>
</comment>
<gene>
    <name evidence="6" type="ORF">SAMN06265370_1317</name>
</gene>
<evidence type="ECO:0000313" key="7">
    <source>
        <dbReference type="Proteomes" id="UP000198417"/>
    </source>
</evidence>
<keyword evidence="7" id="KW-1185">Reference proteome</keyword>
<dbReference type="GO" id="GO:0015740">
    <property type="term" value="P:C4-dicarboxylate transport"/>
    <property type="evidence" value="ECO:0007669"/>
    <property type="project" value="TreeGrafter"/>
</dbReference>
<dbReference type="Pfam" id="PF03480">
    <property type="entry name" value="DctP"/>
    <property type="match status" value="1"/>
</dbReference>
<evidence type="ECO:0000256" key="5">
    <source>
        <dbReference type="ARBA" id="ARBA00022764"/>
    </source>
</evidence>
<dbReference type="GO" id="GO:0055085">
    <property type="term" value="P:transmembrane transport"/>
    <property type="evidence" value="ECO:0007669"/>
    <property type="project" value="InterPro"/>
</dbReference>
<evidence type="ECO:0000256" key="1">
    <source>
        <dbReference type="ARBA" id="ARBA00004418"/>
    </source>
</evidence>
<protein>
    <submittedName>
        <fullName evidence="6">Extracellular solute-binding protein, family 7</fullName>
    </submittedName>
</protein>
<dbReference type="InterPro" id="IPR038404">
    <property type="entry name" value="TRAP_DctP_sf"/>
</dbReference>
<dbReference type="PANTHER" id="PTHR33376">
    <property type="match status" value="1"/>
</dbReference>
<keyword evidence="4" id="KW-0732">Signal</keyword>
<dbReference type="Proteomes" id="UP000198417">
    <property type="component" value="Unassembled WGS sequence"/>
</dbReference>
<keyword evidence="3" id="KW-0813">Transport</keyword>
<evidence type="ECO:0000256" key="4">
    <source>
        <dbReference type="ARBA" id="ARBA00022729"/>
    </source>
</evidence>
<organism evidence="6 7">
    <name type="scientific">Puniceibacterium sediminis</name>
    <dbReference type="NCBI Taxonomy" id="1608407"/>
    <lineage>
        <taxon>Bacteria</taxon>
        <taxon>Pseudomonadati</taxon>
        <taxon>Pseudomonadota</taxon>
        <taxon>Alphaproteobacteria</taxon>
        <taxon>Rhodobacterales</taxon>
        <taxon>Paracoccaceae</taxon>
        <taxon>Puniceibacterium</taxon>
    </lineage>
</organism>
<dbReference type="PANTHER" id="PTHR33376:SF7">
    <property type="entry name" value="C4-DICARBOXYLATE-BINDING PROTEIN DCTB"/>
    <property type="match status" value="1"/>
</dbReference>
<proteinExistence type="inferred from homology"/>
<dbReference type="AlphaFoldDB" id="A0A238ZHZ8"/>
<dbReference type="NCBIfam" id="NF037995">
    <property type="entry name" value="TRAP_S1"/>
    <property type="match status" value="1"/>
</dbReference>
<dbReference type="RefSeq" id="WP_245841079.1">
    <property type="nucleotide sequence ID" value="NZ_FZNN01000031.1"/>
</dbReference>
<dbReference type="GO" id="GO:0042597">
    <property type="term" value="C:periplasmic space"/>
    <property type="evidence" value="ECO:0007669"/>
    <property type="project" value="UniProtKB-SubCell"/>
</dbReference>
<dbReference type="Gene3D" id="3.40.190.170">
    <property type="entry name" value="Bacterial extracellular solute-binding protein, family 7"/>
    <property type="match status" value="1"/>
</dbReference>
<accession>A0A238ZHZ8</accession>
<comment type="similarity">
    <text evidence="2">Belongs to the bacterial solute-binding protein 7 family.</text>
</comment>
<evidence type="ECO:0000313" key="6">
    <source>
        <dbReference type="EMBL" id="SNR82314.1"/>
    </source>
</evidence>
<dbReference type="InterPro" id="IPR018389">
    <property type="entry name" value="DctP_fam"/>
</dbReference>
<keyword evidence="5" id="KW-0574">Periplasm</keyword>
<name>A0A238ZHZ8_9RHOB</name>
<dbReference type="EMBL" id="FZNN01000031">
    <property type="protein sequence ID" value="SNR82314.1"/>
    <property type="molecule type" value="Genomic_DNA"/>
</dbReference>
<evidence type="ECO:0000256" key="2">
    <source>
        <dbReference type="ARBA" id="ARBA00009023"/>
    </source>
</evidence>
<reference evidence="6 7" key="1">
    <citation type="submission" date="2017-06" db="EMBL/GenBank/DDBJ databases">
        <authorList>
            <person name="Kim H.J."/>
            <person name="Triplett B.A."/>
        </authorList>
    </citation>
    <scope>NUCLEOTIDE SEQUENCE [LARGE SCALE GENOMIC DNA]</scope>
    <source>
        <strain evidence="6 7">DSM 29052</strain>
    </source>
</reference>
<sequence length="198" mass="21418">MAEFANSLPGYTASTFPLTLIAELPGVTNTETGTQDIWNNIDLFLSEYRRVQLVPSRNAGLQVSAWGGNPVSMPVTEVYNAMQTGVIDGAMIDTTATRAFRLGEVANYLTLGFDATNSPFYIIMNQDAFDGLSADNQKAVVEAGQEASLPANKTQLDVTANGITAFAEMEGKEVIERTAEEAAVFNELFRPHRGPSRC</sequence>